<evidence type="ECO:0000313" key="7">
    <source>
        <dbReference type="EMBL" id="ARF09618.1"/>
    </source>
</evidence>
<dbReference type="Pfam" id="PF00485">
    <property type="entry name" value="PRK"/>
    <property type="match status" value="1"/>
</dbReference>
<proteinExistence type="predicted"/>
<comment type="pathway">
    <text evidence="1">Pyrimidine metabolism; UMP biosynthesis via salvage pathway; UMP from uridine: step 1/1.</text>
</comment>
<dbReference type="CDD" id="cd02023">
    <property type="entry name" value="UMPK"/>
    <property type="match status" value="1"/>
</dbReference>
<gene>
    <name evidence="7" type="ORF">Indivirus_1_241</name>
</gene>
<dbReference type="InterPro" id="IPR006083">
    <property type="entry name" value="PRK/URK"/>
</dbReference>
<evidence type="ECO:0000256" key="4">
    <source>
        <dbReference type="ARBA" id="ARBA00022741"/>
    </source>
</evidence>
<dbReference type="UniPathway" id="UPA00574">
    <property type="reaction ID" value="UER00637"/>
</dbReference>
<sequence length="225" mass="26152">MNYTNAVFHMSSNSYLIAISGQSCSGKSYVTKRVAETARHIFNPNMVEFDINDNISKLQQDSYYNGGNENTNFDEPSSIDWDLMIKHIIELKNGNPIDVPIYNFETHSRTEKTERIYPSKVLIIEGTMVLTIEKIRSLCNLKVYVSACPELMYMRRLKRDVRERGRSEEEVNIRYFRDVVPSAEHYTKPTMQYADIILMNNNNNHQFVGLSLLLDHVEKKVQTLK</sequence>
<keyword evidence="3" id="KW-0808">Transferase</keyword>
<dbReference type="PRINTS" id="PR00988">
    <property type="entry name" value="URIDINKINASE"/>
</dbReference>
<dbReference type="GO" id="GO:0005524">
    <property type="term" value="F:ATP binding"/>
    <property type="evidence" value="ECO:0007669"/>
    <property type="project" value="InterPro"/>
</dbReference>
<dbReference type="InterPro" id="IPR027417">
    <property type="entry name" value="P-loop_NTPase"/>
</dbReference>
<evidence type="ECO:0000259" key="6">
    <source>
        <dbReference type="Pfam" id="PF00485"/>
    </source>
</evidence>
<evidence type="ECO:0000256" key="1">
    <source>
        <dbReference type="ARBA" id="ARBA00004690"/>
    </source>
</evidence>
<accession>A0A1V0SD85</accession>
<feature type="domain" description="Phosphoribulokinase/uridine kinase" evidence="6">
    <location>
        <begin position="16"/>
        <end position="199"/>
    </location>
</feature>
<dbReference type="PANTHER" id="PTHR10285">
    <property type="entry name" value="URIDINE KINASE"/>
    <property type="match status" value="1"/>
</dbReference>
<dbReference type="Gene3D" id="3.40.50.300">
    <property type="entry name" value="P-loop containing nucleotide triphosphate hydrolases"/>
    <property type="match status" value="1"/>
</dbReference>
<dbReference type="SUPFAM" id="SSF52540">
    <property type="entry name" value="P-loop containing nucleoside triphosphate hydrolases"/>
    <property type="match status" value="1"/>
</dbReference>
<dbReference type="EMBL" id="KY684085">
    <property type="protein sequence ID" value="ARF09618.1"/>
    <property type="molecule type" value="Genomic_DNA"/>
</dbReference>
<dbReference type="GO" id="GO:0044206">
    <property type="term" value="P:UMP salvage"/>
    <property type="evidence" value="ECO:0007669"/>
    <property type="project" value="UniProtKB-UniPathway"/>
</dbReference>
<evidence type="ECO:0000256" key="5">
    <source>
        <dbReference type="ARBA" id="ARBA00022777"/>
    </source>
</evidence>
<organism evidence="7">
    <name type="scientific">Indivirus ILV1</name>
    <dbReference type="NCBI Taxonomy" id="1977633"/>
    <lineage>
        <taxon>Viruses</taxon>
        <taxon>Varidnaviria</taxon>
        <taxon>Bamfordvirae</taxon>
        <taxon>Nucleocytoviricota</taxon>
        <taxon>Megaviricetes</taxon>
        <taxon>Imitervirales</taxon>
        <taxon>Mimiviridae</taxon>
        <taxon>Klosneuvirinae</taxon>
        <taxon>Indivirus</taxon>
    </lineage>
</organism>
<dbReference type="EC" id="2.7.1.48" evidence="2"/>
<protein>
    <recommendedName>
        <fullName evidence="2">uridine/cytidine kinase</fullName>
        <ecNumber evidence="2">2.7.1.48</ecNumber>
    </recommendedName>
</protein>
<evidence type="ECO:0000256" key="2">
    <source>
        <dbReference type="ARBA" id="ARBA00012137"/>
    </source>
</evidence>
<evidence type="ECO:0000256" key="3">
    <source>
        <dbReference type="ARBA" id="ARBA00022679"/>
    </source>
</evidence>
<keyword evidence="5 7" id="KW-0418">Kinase</keyword>
<reference evidence="7" key="1">
    <citation type="journal article" date="2017" name="Science">
        <title>Giant viruses with an expanded complement of translation system components.</title>
        <authorList>
            <person name="Schulz F."/>
            <person name="Yutin N."/>
            <person name="Ivanova N.N."/>
            <person name="Ortega D.R."/>
            <person name="Lee T.K."/>
            <person name="Vierheilig J."/>
            <person name="Daims H."/>
            <person name="Horn M."/>
            <person name="Wagner M."/>
            <person name="Jensen G.J."/>
            <person name="Kyrpides N.C."/>
            <person name="Koonin E.V."/>
            <person name="Woyke T."/>
        </authorList>
    </citation>
    <scope>NUCLEOTIDE SEQUENCE</scope>
    <source>
        <strain evidence="7">ILV1</strain>
    </source>
</reference>
<dbReference type="InterPro" id="IPR000764">
    <property type="entry name" value="Uridine_kinase-like"/>
</dbReference>
<keyword evidence="4" id="KW-0547">Nucleotide-binding</keyword>
<dbReference type="GO" id="GO:0004849">
    <property type="term" value="F:uridine kinase activity"/>
    <property type="evidence" value="ECO:0007669"/>
    <property type="project" value="UniProtKB-EC"/>
</dbReference>
<name>A0A1V0SD85_9VIRU</name>